<feature type="compositionally biased region" description="Basic and acidic residues" evidence="1">
    <location>
        <begin position="29"/>
        <end position="39"/>
    </location>
</feature>
<dbReference type="Proteomes" id="UP001286313">
    <property type="component" value="Unassembled WGS sequence"/>
</dbReference>
<feature type="region of interest" description="Disordered" evidence="1">
    <location>
        <begin position="23"/>
        <end position="126"/>
    </location>
</feature>
<protein>
    <submittedName>
        <fullName evidence="2">Uncharacterized protein</fullName>
    </submittedName>
</protein>
<feature type="compositionally biased region" description="Polar residues" evidence="1">
    <location>
        <begin position="64"/>
        <end position="74"/>
    </location>
</feature>
<feature type="compositionally biased region" description="Gly residues" evidence="1">
    <location>
        <begin position="100"/>
        <end position="126"/>
    </location>
</feature>
<dbReference type="EMBL" id="JAWQEG010009346">
    <property type="protein sequence ID" value="KAK3848805.1"/>
    <property type="molecule type" value="Genomic_DNA"/>
</dbReference>
<dbReference type="AlphaFoldDB" id="A0AAE1EFE7"/>
<evidence type="ECO:0000313" key="2">
    <source>
        <dbReference type="EMBL" id="KAK3848805.1"/>
    </source>
</evidence>
<comment type="caution">
    <text evidence="2">The sequence shown here is derived from an EMBL/GenBank/DDBJ whole genome shotgun (WGS) entry which is preliminary data.</text>
</comment>
<accession>A0AAE1EFE7</accession>
<reference evidence="2" key="1">
    <citation type="submission" date="2023-10" db="EMBL/GenBank/DDBJ databases">
        <title>Genome assemblies of two species of porcelain crab, Petrolisthes cinctipes and Petrolisthes manimaculis (Anomura: Porcellanidae).</title>
        <authorList>
            <person name="Angst P."/>
        </authorList>
    </citation>
    <scope>NUCLEOTIDE SEQUENCE</scope>
    <source>
        <strain evidence="2">PB745_01</strain>
        <tissue evidence="2">Gill</tissue>
    </source>
</reference>
<proteinExistence type="predicted"/>
<evidence type="ECO:0000313" key="3">
    <source>
        <dbReference type="Proteomes" id="UP001286313"/>
    </source>
</evidence>
<gene>
    <name evidence="2" type="ORF">Pcinc_044421</name>
</gene>
<sequence length="260" mass="27850">MLQGETSFQSLMLEAFPFTFVKNPSPCGREPRPLPKFRELTTPTISIVGSADGKPPSLDDTTSHRSSTPCHQSHPSPPHTKFVTPSSVSQGKRRKVVWGLHGGGGGGGSSSGGGGGGSSGGGGGGGGGVMVEGLKVALGKVMVEEGQKVMVGRSPSCRREREKDKSKCLRSIVLRQGVGSFGAFQPETPHLVKSSAKLRPEFPMQLGTWFHGRRVYQLVVAWTRSPPGWYESPIPAGVMHVELEAKQLHPLVCIFHRTFW</sequence>
<keyword evidence="3" id="KW-1185">Reference proteome</keyword>
<organism evidence="2 3">
    <name type="scientific">Petrolisthes cinctipes</name>
    <name type="common">Flat porcelain crab</name>
    <dbReference type="NCBI Taxonomy" id="88211"/>
    <lineage>
        <taxon>Eukaryota</taxon>
        <taxon>Metazoa</taxon>
        <taxon>Ecdysozoa</taxon>
        <taxon>Arthropoda</taxon>
        <taxon>Crustacea</taxon>
        <taxon>Multicrustacea</taxon>
        <taxon>Malacostraca</taxon>
        <taxon>Eumalacostraca</taxon>
        <taxon>Eucarida</taxon>
        <taxon>Decapoda</taxon>
        <taxon>Pleocyemata</taxon>
        <taxon>Anomura</taxon>
        <taxon>Galatheoidea</taxon>
        <taxon>Porcellanidae</taxon>
        <taxon>Petrolisthes</taxon>
    </lineage>
</organism>
<evidence type="ECO:0000256" key="1">
    <source>
        <dbReference type="SAM" id="MobiDB-lite"/>
    </source>
</evidence>
<name>A0AAE1EFE7_PETCI</name>